<organism evidence="5 6">
    <name type="scientific">Trichostrongylus colubriformis</name>
    <name type="common">Black scour worm</name>
    <dbReference type="NCBI Taxonomy" id="6319"/>
    <lineage>
        <taxon>Eukaryota</taxon>
        <taxon>Metazoa</taxon>
        <taxon>Ecdysozoa</taxon>
        <taxon>Nematoda</taxon>
        <taxon>Chromadorea</taxon>
        <taxon>Rhabditida</taxon>
        <taxon>Rhabditina</taxon>
        <taxon>Rhabditomorpha</taxon>
        <taxon>Strongyloidea</taxon>
        <taxon>Trichostrongylidae</taxon>
        <taxon>Trichostrongylus</taxon>
    </lineage>
</organism>
<dbReference type="InterPro" id="IPR051962">
    <property type="entry name" value="Cuticlin"/>
</dbReference>
<dbReference type="Pfam" id="PF25057">
    <property type="entry name" value="CUT_N"/>
    <property type="match status" value="1"/>
</dbReference>
<evidence type="ECO:0000259" key="4">
    <source>
        <dbReference type="PROSITE" id="PS51034"/>
    </source>
</evidence>
<evidence type="ECO:0000256" key="2">
    <source>
        <dbReference type="ARBA" id="ARBA00022729"/>
    </source>
</evidence>
<dbReference type="InterPro" id="IPR001507">
    <property type="entry name" value="ZP_dom"/>
</dbReference>
<evidence type="ECO:0000313" key="5">
    <source>
        <dbReference type="EMBL" id="KAK5966973.1"/>
    </source>
</evidence>
<dbReference type="PROSITE" id="PS51034">
    <property type="entry name" value="ZP_2"/>
    <property type="match status" value="1"/>
</dbReference>
<keyword evidence="6" id="KW-1185">Reference proteome</keyword>
<protein>
    <submittedName>
        <fullName evidence="5">ZP domain-containing protein</fullName>
    </submittedName>
</protein>
<name>A0AAN8F8G3_TRICO</name>
<evidence type="ECO:0000256" key="1">
    <source>
        <dbReference type="ARBA" id="ARBA00022460"/>
    </source>
</evidence>
<keyword evidence="1" id="KW-0193">Cuticle</keyword>
<evidence type="ECO:0000256" key="3">
    <source>
        <dbReference type="SAM" id="MobiDB-lite"/>
    </source>
</evidence>
<sequence>NGIGLNNSSESNGDYLDSAEILPSPEQAGRFLTESDLQVSNREKPVESYQGGKAGSAREPSSSKWSGYGGVSSHKYHGQPYVGAFGGSRREEVLSTVAPTLKIYRKSKEDFAGEIPSYPGPQGLTAENCPVKCEPCVCAKEKMQERRRRDTNPVELTVPLGACNMKRDRKLSPPTLLVSFVTVISFHDSFITKLDRAYRIQCAYTETNRSLSTQLDVGCSLDHYILNTPHYAPDGLTATVDALMMKFPDK</sequence>
<evidence type="ECO:0000313" key="6">
    <source>
        <dbReference type="Proteomes" id="UP001331761"/>
    </source>
</evidence>
<dbReference type="AlphaFoldDB" id="A0AAN8F8G3"/>
<feature type="non-terminal residue" evidence="5">
    <location>
        <position position="1"/>
    </location>
</feature>
<dbReference type="Proteomes" id="UP001331761">
    <property type="component" value="Unassembled WGS sequence"/>
</dbReference>
<dbReference type="PANTHER" id="PTHR22907">
    <property type="entry name" value="GH04558P"/>
    <property type="match status" value="1"/>
</dbReference>
<keyword evidence="2" id="KW-0732">Signal</keyword>
<dbReference type="GO" id="GO:0042302">
    <property type="term" value="F:structural constituent of cuticle"/>
    <property type="evidence" value="ECO:0007669"/>
    <property type="project" value="UniProtKB-KW"/>
</dbReference>
<accession>A0AAN8F8G3</accession>
<feature type="domain" description="ZP" evidence="4">
    <location>
        <begin position="95"/>
        <end position="250"/>
    </location>
</feature>
<gene>
    <name evidence="5" type="ORF">GCK32_014428</name>
</gene>
<dbReference type="InterPro" id="IPR056953">
    <property type="entry name" value="CUT_N"/>
</dbReference>
<dbReference type="EMBL" id="WIXE01022923">
    <property type="protein sequence ID" value="KAK5966973.1"/>
    <property type="molecule type" value="Genomic_DNA"/>
</dbReference>
<reference evidence="5 6" key="1">
    <citation type="submission" date="2019-10" db="EMBL/GenBank/DDBJ databases">
        <title>Assembly and Annotation for the nematode Trichostrongylus colubriformis.</title>
        <authorList>
            <person name="Martin J."/>
        </authorList>
    </citation>
    <scope>NUCLEOTIDE SEQUENCE [LARGE SCALE GENOMIC DNA]</scope>
    <source>
        <strain evidence="5">G859</strain>
        <tissue evidence="5">Whole worm</tissue>
    </source>
</reference>
<proteinExistence type="predicted"/>
<comment type="caution">
    <text evidence="5">The sequence shown here is derived from an EMBL/GenBank/DDBJ whole genome shotgun (WGS) entry which is preliminary data.</text>
</comment>
<feature type="region of interest" description="Disordered" evidence="3">
    <location>
        <begin position="34"/>
        <end position="68"/>
    </location>
</feature>
<dbReference type="PANTHER" id="PTHR22907:SF54">
    <property type="entry name" value="GH04558P"/>
    <property type="match status" value="1"/>
</dbReference>